<evidence type="ECO:0000313" key="2">
    <source>
        <dbReference type="Proteomes" id="UP000529795"/>
    </source>
</evidence>
<sequence>MTQASSVAADLRALSDEIEGIEGELGRGAQREHGDIAERADRLADRLRQAVRGRVSRPPSRPPLWISADGLCAAW</sequence>
<name>A0A840FBJ8_9SPHN</name>
<dbReference type="AlphaFoldDB" id="A0A840FBJ8"/>
<organism evidence="1 2">
    <name type="scientific">Sphingomonas jinjuensis</name>
    <dbReference type="NCBI Taxonomy" id="535907"/>
    <lineage>
        <taxon>Bacteria</taxon>
        <taxon>Pseudomonadati</taxon>
        <taxon>Pseudomonadota</taxon>
        <taxon>Alphaproteobacteria</taxon>
        <taxon>Sphingomonadales</taxon>
        <taxon>Sphingomonadaceae</taxon>
        <taxon>Sphingomonas</taxon>
    </lineage>
</organism>
<accession>A0A840FBJ8</accession>
<reference evidence="1 2" key="1">
    <citation type="submission" date="2020-08" db="EMBL/GenBank/DDBJ databases">
        <title>Genomic Encyclopedia of Type Strains, Phase IV (KMG-IV): sequencing the most valuable type-strain genomes for metagenomic binning, comparative biology and taxonomic classification.</title>
        <authorList>
            <person name="Goeker M."/>
        </authorList>
    </citation>
    <scope>NUCLEOTIDE SEQUENCE [LARGE SCALE GENOMIC DNA]</scope>
    <source>
        <strain evidence="1 2">YC6723</strain>
    </source>
</reference>
<comment type="caution">
    <text evidence="1">The sequence shown here is derived from an EMBL/GenBank/DDBJ whole genome shotgun (WGS) entry which is preliminary data.</text>
</comment>
<dbReference type="EMBL" id="JACIEV010000002">
    <property type="protein sequence ID" value="MBB4152917.1"/>
    <property type="molecule type" value="Genomic_DNA"/>
</dbReference>
<evidence type="ECO:0000313" key="1">
    <source>
        <dbReference type="EMBL" id="MBB4152917.1"/>
    </source>
</evidence>
<dbReference type="Proteomes" id="UP000529795">
    <property type="component" value="Unassembled WGS sequence"/>
</dbReference>
<dbReference type="RefSeq" id="WP_183982609.1">
    <property type="nucleotide sequence ID" value="NZ_JACIEV010000002.1"/>
</dbReference>
<keyword evidence="2" id="KW-1185">Reference proteome</keyword>
<gene>
    <name evidence="1" type="ORF">GGQ80_000805</name>
</gene>
<protein>
    <submittedName>
        <fullName evidence="1">ElaB/YqjD/DUF883 family membrane-anchored ribosome-binding protein</fullName>
    </submittedName>
</protein>
<proteinExistence type="predicted"/>